<evidence type="ECO:0000313" key="3">
    <source>
        <dbReference type="EMBL" id="QZN99662.1"/>
    </source>
</evidence>
<feature type="chain" id="PRO_5039484429" evidence="2">
    <location>
        <begin position="30"/>
        <end position="439"/>
    </location>
</feature>
<feature type="signal peptide" evidence="2">
    <location>
        <begin position="1"/>
        <end position="29"/>
    </location>
</feature>
<evidence type="ECO:0000256" key="2">
    <source>
        <dbReference type="SAM" id="SignalP"/>
    </source>
</evidence>
<accession>A0A9E6R7K2</accession>
<dbReference type="Proteomes" id="UP000825701">
    <property type="component" value="Chromosome"/>
</dbReference>
<sequence length="439" mass="45496">MPKAATTFLLSTVGTAAMLALCCAGGAAAADFPTTPKALTAPAAGTSDSKISAVGTSSGLVVAWNRSSGTSATILIQRFKDDGSAVGQPLQLDGPGFVEGLPTLVDLGRGKVGVVWKGPNASFSPSLKGAVYDVATGKIGAITPVLASGAASYIHDLALLKNGKVAVVTRSFATGGEDTTLIKLDGAMKPVGASRVVEDDVSGPFGAASYEQTVVANGSGGVAIFRASDSQLKGVPFDGAGKPGKQFQINSTTMPALDFFAFARFTVKAQPISNGGYVVTWVAYDAGQQLRFDVYARVFDSKGKAVGKDFVVHRDVSGDQAEPEIVAFDKGFGIGWHNVQVVGGFATQRMRFFDPAGKPLSEDLVTERFGIDGPSEIAIPNNNTEHAVLPNGDFLKLFAANGGIWGDRIAALAVGTPKATSWPQRLRPPRCSRAKAPTR</sequence>
<dbReference type="RefSeq" id="WP_261402755.1">
    <property type="nucleotide sequence ID" value="NZ_CP081869.1"/>
</dbReference>
<gene>
    <name evidence="3" type="ORF">K6K41_23710</name>
</gene>
<keyword evidence="4" id="KW-1185">Reference proteome</keyword>
<organism evidence="3 4">
    <name type="scientific">Chenggangzhangella methanolivorans</name>
    <dbReference type="NCBI Taxonomy" id="1437009"/>
    <lineage>
        <taxon>Bacteria</taxon>
        <taxon>Pseudomonadati</taxon>
        <taxon>Pseudomonadota</taxon>
        <taxon>Alphaproteobacteria</taxon>
        <taxon>Hyphomicrobiales</taxon>
        <taxon>Methylopilaceae</taxon>
        <taxon>Chenggangzhangella</taxon>
    </lineage>
</organism>
<protein>
    <submittedName>
        <fullName evidence="3">Uncharacterized protein</fullName>
    </submittedName>
</protein>
<name>A0A9E6R7K2_9HYPH</name>
<feature type="region of interest" description="Disordered" evidence="1">
    <location>
        <begin position="420"/>
        <end position="439"/>
    </location>
</feature>
<reference evidence="3" key="1">
    <citation type="submission" date="2021-08" db="EMBL/GenBank/DDBJ databases">
        <authorList>
            <person name="Zhang H."/>
            <person name="Xu M."/>
            <person name="Yu Z."/>
            <person name="Yang L."/>
            <person name="Cai Y."/>
        </authorList>
    </citation>
    <scope>NUCLEOTIDE SEQUENCE</scope>
    <source>
        <strain evidence="3">CHL1</strain>
    </source>
</reference>
<dbReference type="EMBL" id="CP081869">
    <property type="protein sequence ID" value="QZN99662.1"/>
    <property type="molecule type" value="Genomic_DNA"/>
</dbReference>
<keyword evidence="2" id="KW-0732">Signal</keyword>
<evidence type="ECO:0000256" key="1">
    <source>
        <dbReference type="SAM" id="MobiDB-lite"/>
    </source>
</evidence>
<dbReference type="AlphaFoldDB" id="A0A9E6R7K2"/>
<feature type="compositionally biased region" description="Basic residues" evidence="1">
    <location>
        <begin position="427"/>
        <end position="439"/>
    </location>
</feature>
<proteinExistence type="predicted"/>
<evidence type="ECO:0000313" key="4">
    <source>
        <dbReference type="Proteomes" id="UP000825701"/>
    </source>
</evidence>
<dbReference type="KEGG" id="cmet:K6K41_23710"/>